<dbReference type="GO" id="GO:0046872">
    <property type="term" value="F:metal ion binding"/>
    <property type="evidence" value="ECO:0007669"/>
    <property type="project" value="InterPro"/>
</dbReference>
<reference evidence="2" key="1">
    <citation type="submission" date="2022-02" db="EMBL/GenBank/DDBJ databases">
        <authorList>
            <person name="King R."/>
        </authorList>
    </citation>
    <scope>NUCLEOTIDE SEQUENCE</scope>
</reference>
<dbReference type="SMART" id="SM01155">
    <property type="entry name" value="DUF1713"/>
    <property type="match status" value="1"/>
</dbReference>
<dbReference type="GO" id="GO:0005739">
    <property type="term" value="C:mitochondrion"/>
    <property type="evidence" value="ECO:0007669"/>
    <property type="project" value="TreeGrafter"/>
</dbReference>
<dbReference type="EMBL" id="LR824546">
    <property type="protein sequence ID" value="CAH1637509.1"/>
    <property type="molecule type" value="Genomic_DNA"/>
</dbReference>
<proteinExistence type="predicted"/>
<dbReference type="SUPFAM" id="SSF63411">
    <property type="entry name" value="LuxS/MPP-like metallohydrolase"/>
    <property type="match status" value="2"/>
</dbReference>
<feature type="domain" description="Ribosomal protein mS38 C-terminal" evidence="1">
    <location>
        <begin position="538"/>
        <end position="571"/>
    </location>
</feature>
<evidence type="ECO:0000313" key="2">
    <source>
        <dbReference type="EMBL" id="CAH1637509.1"/>
    </source>
</evidence>
<name>A0A9P0HXZ3_SPOLI</name>
<accession>A0A9P0HXZ3</accession>
<evidence type="ECO:0000259" key="1">
    <source>
        <dbReference type="SMART" id="SM01155"/>
    </source>
</evidence>
<dbReference type="InterPro" id="IPR011249">
    <property type="entry name" value="Metalloenz_LuxS/M16"/>
</dbReference>
<gene>
    <name evidence="2" type="ORF">SPLIT_LOCUS2870</name>
</gene>
<dbReference type="Pfam" id="PF00675">
    <property type="entry name" value="Peptidase_M16"/>
    <property type="match status" value="1"/>
</dbReference>
<dbReference type="Proteomes" id="UP001153321">
    <property type="component" value="Chromosome 15"/>
</dbReference>
<sequence>MIVNKLSKTSIRMLSADMSRTRKLPKPNYGPVDVQRSVLMNGMKVAVAKPLGGQIGACTVMYQAGSRYEKDQYLGASHFLRTASSASSCAFSAFTKMRYMGQKGASITCTSNRQSIAYTLRCPVTTFPEMKCFLLDTVIRCCFKEWEMDDLKPMVRDDLHRIHPEKRVLDLAQKACWGGPLNNSIYCEPSRIDSMNGEILNNYTEWNYKSDHCSVASVGVPFEETIKMAEAIEPRRIKPEARRVEPSIPRRGFELYDLGANSDTWICVVVPGCGSRDLTSLLNHSIVAHACGTGNMQDGTHVLDRTPEQPLGYMAGNDVYTSYRAFNLSYHDTGVFGIIARTRAPTAWNVTKAAAQFLCNVGCLTYKQIEIGKKRLKVSLAIHDDDCVRVAEGLALQLANGYIVDTAKDSMAMIDNISIEDISKTAMSLSRKYRDMALAVVEFRLLNLNTALKTISECKPIIPNVKVKNDLVCKQNVLSFAPRSVGVEIIDRRKYNGIKQDPIPYIPIVNPRSILPLLDKEWRKDEIGLPSIQQDEIHAARLIVIRRKKMKKHQRRKLWKKMRYTWARVKQHRRQAKEKKFQNSLLAMVKEANEFQAEQYVADKIQKANHTPLPTRWKHKRLPEFLIRQLLGIDKKINYKHTDVYKA</sequence>
<dbReference type="PANTHER" id="PTHR11851">
    <property type="entry name" value="METALLOPROTEASE"/>
    <property type="match status" value="1"/>
</dbReference>
<protein>
    <recommendedName>
        <fullName evidence="1">Ribosomal protein mS38 C-terminal domain-containing protein</fullName>
    </recommendedName>
</protein>
<dbReference type="AlphaFoldDB" id="A0A9P0HXZ3"/>
<dbReference type="Gene3D" id="3.30.830.10">
    <property type="entry name" value="Metalloenzyme, LuxS/M16 peptidase-like"/>
    <property type="match status" value="2"/>
</dbReference>
<evidence type="ECO:0000313" key="3">
    <source>
        <dbReference type="Proteomes" id="UP001153321"/>
    </source>
</evidence>
<dbReference type="InterPro" id="IPR011765">
    <property type="entry name" value="Pept_M16_N"/>
</dbReference>
<dbReference type="InterPro" id="IPR050361">
    <property type="entry name" value="MPP/UQCRC_Complex"/>
</dbReference>
<dbReference type="InterPro" id="IPR013177">
    <property type="entry name" value="Ribosomal_mS38_C"/>
</dbReference>
<keyword evidence="3" id="KW-1185">Reference proteome</keyword>
<dbReference type="PANTHER" id="PTHR11851:SF226">
    <property type="entry name" value="CYTOCHROME B-C1 COMPLEX SUBUNIT 2, MITOCHONDRIAL"/>
    <property type="match status" value="1"/>
</dbReference>
<organism evidence="2 3">
    <name type="scientific">Spodoptera littoralis</name>
    <name type="common">Egyptian cotton leafworm</name>
    <dbReference type="NCBI Taxonomy" id="7109"/>
    <lineage>
        <taxon>Eukaryota</taxon>
        <taxon>Metazoa</taxon>
        <taxon>Ecdysozoa</taxon>
        <taxon>Arthropoda</taxon>
        <taxon>Hexapoda</taxon>
        <taxon>Insecta</taxon>
        <taxon>Pterygota</taxon>
        <taxon>Neoptera</taxon>
        <taxon>Endopterygota</taxon>
        <taxon>Lepidoptera</taxon>
        <taxon>Glossata</taxon>
        <taxon>Ditrysia</taxon>
        <taxon>Noctuoidea</taxon>
        <taxon>Noctuidae</taxon>
        <taxon>Amphipyrinae</taxon>
        <taxon>Spodoptera</taxon>
    </lineage>
</organism>